<dbReference type="RefSeq" id="WP_216570525.1">
    <property type="nucleotide sequence ID" value="NZ_JAHLOQ010000028.1"/>
</dbReference>
<gene>
    <name evidence="5" type="ORF">KQI20_10065</name>
</gene>
<dbReference type="InterPro" id="IPR000192">
    <property type="entry name" value="Aminotrans_V_dom"/>
</dbReference>
<evidence type="ECO:0000313" key="6">
    <source>
        <dbReference type="Proteomes" id="UP001196301"/>
    </source>
</evidence>
<evidence type="ECO:0000259" key="4">
    <source>
        <dbReference type="Pfam" id="PF00266"/>
    </source>
</evidence>
<organism evidence="5 6">
    <name type="scientific">Intestinibacter bartlettii</name>
    <dbReference type="NCBI Taxonomy" id="261299"/>
    <lineage>
        <taxon>Bacteria</taxon>
        <taxon>Bacillati</taxon>
        <taxon>Bacillota</taxon>
        <taxon>Clostridia</taxon>
        <taxon>Peptostreptococcales</taxon>
        <taxon>Peptostreptococcaceae</taxon>
        <taxon>Intestinibacter</taxon>
    </lineage>
</organism>
<dbReference type="GO" id="GO:0008483">
    <property type="term" value="F:transaminase activity"/>
    <property type="evidence" value="ECO:0007669"/>
    <property type="project" value="UniProtKB-KW"/>
</dbReference>
<feature type="domain" description="Aminotransferase class V" evidence="4">
    <location>
        <begin position="26"/>
        <end position="344"/>
    </location>
</feature>
<dbReference type="PANTHER" id="PTHR21152:SF40">
    <property type="entry name" value="ALANINE--GLYOXYLATE AMINOTRANSFERASE"/>
    <property type="match status" value="1"/>
</dbReference>
<dbReference type="Proteomes" id="UP001196301">
    <property type="component" value="Unassembled WGS sequence"/>
</dbReference>
<evidence type="ECO:0000256" key="3">
    <source>
        <dbReference type="ARBA" id="ARBA00022898"/>
    </source>
</evidence>
<evidence type="ECO:0000313" key="5">
    <source>
        <dbReference type="EMBL" id="MBU5336783.1"/>
    </source>
</evidence>
<dbReference type="Pfam" id="PF00266">
    <property type="entry name" value="Aminotran_5"/>
    <property type="match status" value="1"/>
</dbReference>
<comment type="caution">
    <text evidence="5">The sequence shown here is derived from an EMBL/GenBank/DDBJ whole genome shotgun (WGS) entry which is preliminary data.</text>
</comment>
<name>A0ABS6DZF8_9FIRM</name>
<comment type="similarity">
    <text evidence="2">Belongs to the class-V pyridoxal-phosphate-dependent aminotransferase family.</text>
</comment>
<evidence type="ECO:0000256" key="2">
    <source>
        <dbReference type="ARBA" id="ARBA00009236"/>
    </source>
</evidence>
<keyword evidence="5" id="KW-0808">Transferase</keyword>
<sequence length="356" mass="40154">MSKKLFIPGPIDVSEDVLEQMATPVISHRSKEASELQKSITEKAKKLFYTDNEILLSTSSGTGLMEGSIRCCTSKRAAVFSCGSFGDRWHKMGITNGVPTDLFKVELGHAIEPEMVDKVLATGKYDLITVTHNETSTGIRNSIEDIGQILKKYDDVVYCVDTVSSAGGIKIPVDEIGIDICITSVQKAIGLPPGMSLCTFSEKARKRAEKVPNRGVYFDLLAMYEYIKKKNYQYPSTPSLSHMFALNYQLEKILKEGLENRFKRHENMAKIVRNWAEEHFEIFTDKNHLSNTLTVVKNTQNIDVSKLNEELQKRGYLIANGYGELKDKTFRISHMGDYTEEDVRDLLKNIDEILGF</sequence>
<dbReference type="PANTHER" id="PTHR21152">
    <property type="entry name" value="AMINOTRANSFERASE CLASS V"/>
    <property type="match status" value="1"/>
</dbReference>
<keyword evidence="3" id="KW-0663">Pyridoxal phosphate</keyword>
<dbReference type="EMBL" id="JAHLOQ010000028">
    <property type="protein sequence ID" value="MBU5336783.1"/>
    <property type="molecule type" value="Genomic_DNA"/>
</dbReference>
<comment type="cofactor">
    <cofactor evidence="1">
        <name>pyridoxal 5'-phosphate</name>
        <dbReference type="ChEBI" id="CHEBI:597326"/>
    </cofactor>
</comment>
<keyword evidence="5" id="KW-0032">Aminotransferase</keyword>
<dbReference type="PIRSF" id="PIRSF000524">
    <property type="entry name" value="SPT"/>
    <property type="match status" value="1"/>
</dbReference>
<keyword evidence="6" id="KW-1185">Reference proteome</keyword>
<dbReference type="InterPro" id="IPR024169">
    <property type="entry name" value="SP_NH2Trfase/AEP_transaminase"/>
</dbReference>
<protein>
    <submittedName>
        <fullName evidence="5">Alanine--glyoxylate aminotransferase family protein</fullName>
    </submittedName>
</protein>
<evidence type="ECO:0000256" key="1">
    <source>
        <dbReference type="ARBA" id="ARBA00001933"/>
    </source>
</evidence>
<accession>A0ABS6DZF8</accession>
<reference evidence="5 6" key="1">
    <citation type="submission" date="2021-06" db="EMBL/GenBank/DDBJ databases">
        <authorList>
            <person name="Sun Q."/>
            <person name="Li D."/>
        </authorList>
    </citation>
    <scope>NUCLEOTIDE SEQUENCE [LARGE SCALE GENOMIC DNA]</scope>
    <source>
        <strain evidence="5 6">N19</strain>
    </source>
</reference>
<proteinExistence type="inferred from homology"/>